<reference evidence="7 8" key="1">
    <citation type="submission" date="2018-01" db="EMBL/GenBank/DDBJ databases">
        <authorList>
            <person name="Gaut B.S."/>
            <person name="Morton B.R."/>
            <person name="Clegg M.T."/>
            <person name="Duvall M.R."/>
        </authorList>
    </citation>
    <scope>NUCLEOTIDE SEQUENCE [LARGE SCALE GENOMIC DNA]</scope>
    <source>
        <strain evidence="7">GP69</strain>
    </source>
</reference>
<name>A0A2K4ZA94_9FIRM</name>
<dbReference type="PANTHER" id="PTHR30250:SF26">
    <property type="entry name" value="PSMA PROTEIN"/>
    <property type="match status" value="1"/>
</dbReference>
<dbReference type="AlphaFoldDB" id="A0A2K4ZA94"/>
<dbReference type="Proteomes" id="UP000236311">
    <property type="component" value="Unassembled WGS sequence"/>
</dbReference>
<organism evidence="7 8">
    <name type="scientific">Acetatifactor muris</name>
    <dbReference type="NCBI Taxonomy" id="879566"/>
    <lineage>
        <taxon>Bacteria</taxon>
        <taxon>Bacillati</taxon>
        <taxon>Bacillota</taxon>
        <taxon>Clostridia</taxon>
        <taxon>Lachnospirales</taxon>
        <taxon>Lachnospiraceae</taxon>
        <taxon>Acetatifactor</taxon>
    </lineage>
</organism>
<evidence type="ECO:0000256" key="5">
    <source>
        <dbReference type="ARBA" id="ARBA00023136"/>
    </source>
</evidence>
<dbReference type="InterPro" id="IPR050833">
    <property type="entry name" value="Poly_Biosynth_Transport"/>
</dbReference>
<proteinExistence type="predicted"/>
<evidence type="ECO:0000256" key="6">
    <source>
        <dbReference type="SAM" id="Phobius"/>
    </source>
</evidence>
<feature type="transmembrane region" description="Helical" evidence="6">
    <location>
        <begin position="338"/>
        <end position="358"/>
    </location>
</feature>
<evidence type="ECO:0000313" key="7">
    <source>
        <dbReference type="EMBL" id="SOY27375.1"/>
    </source>
</evidence>
<feature type="transmembrane region" description="Helical" evidence="6">
    <location>
        <begin position="183"/>
        <end position="204"/>
    </location>
</feature>
<evidence type="ECO:0000313" key="8">
    <source>
        <dbReference type="Proteomes" id="UP000236311"/>
    </source>
</evidence>
<dbReference type="EMBL" id="OFSM01000001">
    <property type="protein sequence ID" value="SOY27375.1"/>
    <property type="molecule type" value="Genomic_DNA"/>
</dbReference>
<evidence type="ECO:0000256" key="2">
    <source>
        <dbReference type="ARBA" id="ARBA00022475"/>
    </source>
</evidence>
<feature type="transmembrane region" description="Helical" evidence="6">
    <location>
        <begin position="430"/>
        <end position="451"/>
    </location>
</feature>
<dbReference type="RefSeq" id="WP_103237515.1">
    <property type="nucleotide sequence ID" value="NZ_JANJZD010000008.1"/>
</dbReference>
<feature type="transmembrane region" description="Helical" evidence="6">
    <location>
        <begin position="12"/>
        <end position="37"/>
    </location>
</feature>
<dbReference type="OrthoDB" id="8609648at2"/>
<keyword evidence="4 6" id="KW-1133">Transmembrane helix</keyword>
<keyword evidence="2" id="KW-1003">Cell membrane</keyword>
<feature type="transmembrane region" description="Helical" evidence="6">
    <location>
        <begin position="303"/>
        <end position="326"/>
    </location>
</feature>
<feature type="transmembrane region" description="Helical" evidence="6">
    <location>
        <begin position="91"/>
        <end position="114"/>
    </location>
</feature>
<evidence type="ECO:0000256" key="1">
    <source>
        <dbReference type="ARBA" id="ARBA00004651"/>
    </source>
</evidence>
<feature type="transmembrane region" description="Helical" evidence="6">
    <location>
        <begin position="154"/>
        <end position="177"/>
    </location>
</feature>
<accession>A0A2K4ZA94</accession>
<keyword evidence="3 6" id="KW-0812">Transmembrane</keyword>
<sequence length="502" mass="56975">MSRSKSVIKNTIWEMGYYIVVIALGFLAPRYVILYYSSEVNGLTSTIQHIINIILMLQAGAATAAVYELYKPIAENNFEEICKNIASAENFFKKISYIFGGLMLIFAMIMPFVLDTNLEKIFVFAAMMIMGAKSFIDLYFTAKFRIIFTAYQQKYYISIATLIEQVVYYIFVFATIFMHQHYIWIYVWFLTGCIVKIICLESMLKKTHPEIKAAKYSGKGGIIGSRNYALANELSHSLMASSITIMMSFMYGLAEASVYSVYALVSEALNLVTTSLYSSFAPSFGNFYAQENDERSAKIFSTFQYIFVMFSTFLMMCMLFTVVPFVRIYTSGATDIDYANYNLAIIMAVAGIFSAYRIPYNIIVSSCGYFKETWLQPVISVVVCIGLAIGLGFVDYSLVLVGLMTFFAINFIYQHFRLKLLVPHMIHGSAFILFGISIVGISLTVMINQLFQFPEGVIAWFVCALVYAVITILYIVTASLLFVRKQFIDSIKYINTLITMRR</sequence>
<comment type="subcellular location">
    <subcellularLocation>
        <location evidence="1">Cell membrane</location>
        <topology evidence="1">Multi-pass membrane protein</topology>
    </subcellularLocation>
</comment>
<dbReference type="PANTHER" id="PTHR30250">
    <property type="entry name" value="PST FAMILY PREDICTED COLANIC ACID TRANSPORTER"/>
    <property type="match status" value="1"/>
</dbReference>
<feature type="transmembrane region" description="Helical" evidence="6">
    <location>
        <begin position="49"/>
        <end position="70"/>
    </location>
</feature>
<evidence type="ECO:0000256" key="3">
    <source>
        <dbReference type="ARBA" id="ARBA00022692"/>
    </source>
</evidence>
<keyword evidence="8" id="KW-1185">Reference proteome</keyword>
<feature type="transmembrane region" description="Helical" evidence="6">
    <location>
        <begin position="378"/>
        <end position="409"/>
    </location>
</feature>
<feature type="transmembrane region" description="Helical" evidence="6">
    <location>
        <begin position="457"/>
        <end position="483"/>
    </location>
</feature>
<keyword evidence="5 6" id="KW-0472">Membrane</keyword>
<protein>
    <submittedName>
        <fullName evidence="7">Polysaccharide biosynthesis protein</fullName>
    </submittedName>
</protein>
<evidence type="ECO:0000256" key="4">
    <source>
        <dbReference type="ARBA" id="ARBA00022989"/>
    </source>
</evidence>
<dbReference type="GO" id="GO:0005886">
    <property type="term" value="C:plasma membrane"/>
    <property type="evidence" value="ECO:0007669"/>
    <property type="project" value="UniProtKB-SubCell"/>
</dbReference>
<feature type="transmembrane region" description="Helical" evidence="6">
    <location>
        <begin position="120"/>
        <end position="142"/>
    </location>
</feature>
<gene>
    <name evidence="7" type="ORF">AMURIS_00079</name>
</gene>